<accession>I7EW80</accession>
<name>I7EW80_ECOLX</name>
<dbReference type="AlphaFoldDB" id="I7EW80"/>
<organism evidence="1">
    <name type="scientific">Escherichia coli</name>
    <dbReference type="NCBI Taxonomy" id="562"/>
    <lineage>
        <taxon>Bacteria</taxon>
        <taxon>Pseudomonadati</taxon>
        <taxon>Pseudomonadota</taxon>
        <taxon>Gammaproteobacteria</taxon>
        <taxon>Enterobacterales</taxon>
        <taxon>Enterobacteriaceae</taxon>
        <taxon>Escherichia</taxon>
    </lineage>
</organism>
<geneLocation type="plasmid" evidence="1">
    <name>pHHA45</name>
</geneLocation>
<sequence length="55" mass="6194">MTTVTTPSQLKKEVESQKELLLEAFNQLPNQRLQGAFTSTYALAAKLDQLLQQTK</sequence>
<dbReference type="RefSeq" id="WP_015059330.1">
    <property type="nucleotide sequence ID" value="NC_019098.1"/>
</dbReference>
<reference evidence="1" key="1">
    <citation type="journal article" date="2013" name="J. Antimicrob. Chemother.">
        <title>Characterization of IncN plasmids carrying blaCTX-M-1 and qnr genes in Escherichia coli and Salmonella from animals, the environment and humans.</title>
        <authorList>
            <person name="Dolejska M."/>
            <person name="Villa L."/>
            <person name="Hasman H."/>
            <person name="Hansen L."/>
            <person name="Carattoli A."/>
        </authorList>
    </citation>
    <scope>NUCLEOTIDE SEQUENCE</scope>
    <source>
        <strain evidence="1">HHA45</strain>
        <plasmid evidence="1">pHHA45</plasmid>
    </source>
</reference>
<protein>
    <submittedName>
        <fullName evidence="1">CcgAI</fullName>
    </submittedName>
</protein>
<evidence type="ECO:0000313" key="1">
    <source>
        <dbReference type="EMBL" id="AFP24990.1"/>
    </source>
</evidence>
<dbReference type="EMBL" id="JX065630">
    <property type="protein sequence ID" value="AFP24990.1"/>
    <property type="molecule type" value="Genomic_DNA"/>
</dbReference>
<keyword evidence="1" id="KW-0614">Plasmid</keyword>
<proteinExistence type="predicted"/>